<sequence length="867" mass="94208">MKTKLLLVALAILCTFNFVLAQNSGVKIRVKWTSKSYENKIEVYNTANDLLLTICDGSQCYSTTKLDSHEVYGGKYDLGCVTNGNNYYIKLFDAANNGWSGGFVSVKVDGVEVINNNGSGANTTGQIIYFNVAGGDAACNAQLDTDNDGIADYLDYDDDGDGITDAKENLGQDRFECTLPPLDFLNGTYDASASTSGAGTVGAVYRFGNAVQGYDVLMQVMELTNTTITNIDNDVVDNPNYLQTELTFSGTGTPGATFKFTIVNSGTTVPSTQIFRVNGVTWDCDGTASLKESVIYYNPAAYGVDNPTDLDVVDLGGNNIEMTSGETTVNGFSTLPWLRAYYQFIGNSFTMRMQAIKTVTGSSLRQFGMSFTQCEFLDFNANSLTIVTGEDFDGDGNYNHLDLDSDNDGIPDNVEGQTTLGYLAPNNIVSNTGVDTAYGTGLIVVDTDKDKVPDFLDLDSDNDGLLDIEENGMANTIVTFTDFDNDGIDNLFEGTNLNDPFDVNDEINNPSASILPDVDGDLFSGGDLDYRDLFDGNPPVYATIDFDGVDDYLSANSFITGQDEVSIMAWVKIDAGNAGTTTIAGEDVACKLYLKNGNEPSFAIKTLGNAAVVTSCSGINMNEWHHIAGTYSNATGDVKLFVDGKLENSLTISVTTAKIESTANGNEAFEIGRASSNIINREYFKGYIDEVRVFNKELTNTQLQQIIYQEVTNNAGNVCGAIVPKDIIDMATNTKIPWTNLVAYYPMTNIKNNTTSDYSIYNNELTLNYITTVQEQTAPMPYITNANGNWTSENSWLHGNVWDIESIATNKDWSIVKIANNVTACHPVKTMGLIIDAGKTFTVHSDNLIENSWYLELNGTLNLEDDS</sequence>
<organism evidence="5 6">
    <name type="scientific">Mariniflexile soesokkakense</name>
    <dbReference type="NCBI Taxonomy" id="1343160"/>
    <lineage>
        <taxon>Bacteria</taxon>
        <taxon>Pseudomonadati</taxon>
        <taxon>Bacteroidota</taxon>
        <taxon>Flavobacteriia</taxon>
        <taxon>Flavobacteriales</taxon>
        <taxon>Flavobacteriaceae</taxon>
        <taxon>Mariniflexile</taxon>
    </lineage>
</organism>
<dbReference type="Gene3D" id="2.60.120.200">
    <property type="match status" value="1"/>
</dbReference>
<feature type="signal peptide" evidence="3">
    <location>
        <begin position="1"/>
        <end position="21"/>
    </location>
</feature>
<dbReference type="EMBL" id="JAZHYP010000002">
    <property type="protein sequence ID" value="MEN3323425.1"/>
    <property type="molecule type" value="Genomic_DNA"/>
</dbReference>
<evidence type="ECO:0000313" key="5">
    <source>
        <dbReference type="EMBL" id="MEN3323425.1"/>
    </source>
</evidence>
<dbReference type="InterPro" id="IPR028974">
    <property type="entry name" value="TSP_type-3_rpt"/>
</dbReference>
<dbReference type="SUPFAM" id="SSF49899">
    <property type="entry name" value="Concanavalin A-like lectins/glucanases"/>
    <property type="match status" value="1"/>
</dbReference>
<dbReference type="Gene3D" id="4.10.1080.10">
    <property type="entry name" value="TSP type-3 repeat"/>
    <property type="match status" value="1"/>
</dbReference>
<keyword evidence="1 3" id="KW-0732">Signal</keyword>
<dbReference type="InterPro" id="IPR006558">
    <property type="entry name" value="LamG-like"/>
</dbReference>
<evidence type="ECO:0000256" key="2">
    <source>
        <dbReference type="ARBA" id="ARBA00023157"/>
    </source>
</evidence>
<dbReference type="SMART" id="SM00560">
    <property type="entry name" value="LamGL"/>
    <property type="match status" value="1"/>
</dbReference>
<dbReference type="Proteomes" id="UP001416393">
    <property type="component" value="Unassembled WGS sequence"/>
</dbReference>
<evidence type="ECO:0000256" key="3">
    <source>
        <dbReference type="SAM" id="SignalP"/>
    </source>
</evidence>
<evidence type="ECO:0000313" key="6">
    <source>
        <dbReference type="Proteomes" id="UP001416393"/>
    </source>
</evidence>
<protein>
    <submittedName>
        <fullName evidence="5">LamG domain-containing protein</fullName>
    </submittedName>
</protein>
<comment type="caution">
    <text evidence="5">The sequence shown here is derived from an EMBL/GenBank/DDBJ whole genome shotgun (WGS) entry which is preliminary data.</text>
</comment>
<evidence type="ECO:0000259" key="4">
    <source>
        <dbReference type="SMART" id="SM00560"/>
    </source>
</evidence>
<accession>A0ABV0AC16</accession>
<dbReference type="Pfam" id="PF13385">
    <property type="entry name" value="Laminin_G_3"/>
    <property type="match status" value="1"/>
</dbReference>
<dbReference type="InterPro" id="IPR013320">
    <property type="entry name" value="ConA-like_dom_sf"/>
</dbReference>
<gene>
    <name evidence="5" type="ORF">VP395_06775</name>
</gene>
<feature type="domain" description="LamG-like jellyroll fold" evidence="4">
    <location>
        <begin position="563"/>
        <end position="701"/>
    </location>
</feature>
<name>A0ABV0AC16_9FLAO</name>
<evidence type="ECO:0000256" key="1">
    <source>
        <dbReference type="ARBA" id="ARBA00022729"/>
    </source>
</evidence>
<proteinExistence type="predicted"/>
<reference evidence="5 6" key="1">
    <citation type="submission" date="2024-01" db="EMBL/GenBank/DDBJ databases">
        <title>Mariniflexile litorale sp. nov., isolated from the shallow sediments of the Sea of Japan.</title>
        <authorList>
            <person name="Romanenko L."/>
            <person name="Bystritskaya E."/>
            <person name="Isaeva M."/>
        </authorList>
    </citation>
    <scope>NUCLEOTIDE SEQUENCE [LARGE SCALE GENOMIC DNA]</scope>
    <source>
        <strain evidence="5 6">KCTC 32427</strain>
    </source>
</reference>
<keyword evidence="2" id="KW-1015">Disulfide bond</keyword>
<dbReference type="SUPFAM" id="SSF103647">
    <property type="entry name" value="TSP type-3 repeat"/>
    <property type="match status" value="2"/>
</dbReference>
<feature type="non-terminal residue" evidence="5">
    <location>
        <position position="867"/>
    </location>
</feature>
<keyword evidence="6" id="KW-1185">Reference proteome</keyword>
<feature type="chain" id="PRO_5046435233" evidence="3">
    <location>
        <begin position="22"/>
        <end position="867"/>
    </location>
</feature>
<dbReference type="RefSeq" id="WP_346241000.1">
    <property type="nucleotide sequence ID" value="NZ_JAZHYP010000002.1"/>
</dbReference>